<dbReference type="Proteomes" id="UP000437931">
    <property type="component" value="Unassembled WGS sequence"/>
</dbReference>
<gene>
    <name evidence="2" type="ORF">GIY21_09975</name>
    <name evidence="3" type="ORF">GIY22_09970</name>
</gene>
<evidence type="ECO:0000313" key="3">
    <source>
        <dbReference type="EMBL" id="MRH74948.1"/>
    </source>
</evidence>
<reference evidence="3" key="2">
    <citation type="journal article" date="2020" name="Plant Dis.">
        <title>A Grain Rot of Rice in Iran Caused by a Xanthomonas Strain Closely Related to X. sacchari.</title>
        <authorList>
            <person name="Mirghasempour S.A."/>
            <person name="Huang S."/>
            <person name="Studholme D.J."/>
            <person name="Brady C.L."/>
        </authorList>
    </citation>
    <scope>NUCLEOTIDE SEQUENCE</scope>
    <source>
        <strain evidence="3">SAM114</strain>
    </source>
</reference>
<evidence type="ECO:0000313" key="4">
    <source>
        <dbReference type="Proteomes" id="UP000437931"/>
    </source>
</evidence>
<feature type="transmembrane region" description="Helical" evidence="1">
    <location>
        <begin position="29"/>
        <end position="50"/>
    </location>
</feature>
<keyword evidence="1" id="KW-0812">Transmembrane</keyword>
<dbReference type="EMBL" id="WJPM01000007">
    <property type="protein sequence ID" value="MRH74948.1"/>
    <property type="molecule type" value="Genomic_DNA"/>
</dbReference>
<keyword evidence="4" id="KW-1185">Reference proteome</keyword>
<name>A0A6N7QCU1_9XANT</name>
<reference evidence="4 5" key="1">
    <citation type="submission" date="2019-11" db="EMBL/GenBank/DDBJ databases">
        <title>First report of rice panicle blight caused by Xanthomonas sp. in Iran.</title>
        <authorList>
            <person name="Mirghasempour S.A."/>
            <person name="Huang S."/>
            <person name="Brady C.L."/>
            <person name="Studholme D.J."/>
        </authorList>
    </citation>
    <scope>NUCLEOTIDE SEQUENCE [LARGE SCALE GENOMIC DNA]</scope>
    <source>
        <strain evidence="2 5">ASD011</strain>
        <strain evidence="4">SAM114</strain>
    </source>
</reference>
<evidence type="ECO:0000313" key="2">
    <source>
        <dbReference type="EMBL" id="MRH00616.1"/>
    </source>
</evidence>
<feature type="transmembrane region" description="Helical" evidence="1">
    <location>
        <begin position="167"/>
        <end position="188"/>
    </location>
</feature>
<sequence>MIEIRKLPASAGAEWLLAGMSLLRRAPWALGRLGLIWGLAALIALFLGVLNPTLGMLAQLLMGLAGPLLFGGLVWAVREVDQGRSAEPAHLLQGLHGGRTPNLLVALLPQVVVGLALALLAVVVIGPDGWMQLTTVMNKLNELGQSGAQPDPLQVEQLVATLPALRILLWLMLVAVGFVAVALTLFLFAPQVMFDGRNGIAAIGHGLRACLHNLPAMLVFFVLAFLAMFAFYFALTVVMLVLQLLVGTAVAALVAQLLLMALLMPVLAGIVYAAWKQMFVHAGDAAPAVPPPPSNVFVA</sequence>
<dbReference type="AlphaFoldDB" id="A0A6N7QCU1"/>
<proteinExistence type="predicted"/>
<feature type="transmembrane region" description="Helical" evidence="1">
    <location>
        <begin position="218"/>
        <end position="242"/>
    </location>
</feature>
<dbReference type="EMBL" id="WJPN01000007">
    <property type="protein sequence ID" value="MRH00616.1"/>
    <property type="molecule type" value="Genomic_DNA"/>
</dbReference>
<feature type="transmembrane region" description="Helical" evidence="1">
    <location>
        <begin position="56"/>
        <end position="77"/>
    </location>
</feature>
<keyword evidence="1" id="KW-0472">Membrane</keyword>
<evidence type="ECO:0000313" key="5">
    <source>
        <dbReference type="Proteomes" id="UP000439314"/>
    </source>
</evidence>
<feature type="transmembrane region" description="Helical" evidence="1">
    <location>
        <begin position="248"/>
        <end position="275"/>
    </location>
</feature>
<dbReference type="InterPro" id="IPR047798">
    <property type="entry name" value="BPSS1780-like"/>
</dbReference>
<dbReference type="NCBIfam" id="NF041043">
    <property type="entry name" value="BPSS1780_fam"/>
    <property type="match status" value="1"/>
</dbReference>
<evidence type="ECO:0008006" key="6">
    <source>
        <dbReference type="Google" id="ProtNLM"/>
    </source>
</evidence>
<accession>A0A6N7QCU1</accession>
<protein>
    <recommendedName>
        <fullName evidence="6">Transmembrane protein</fullName>
    </recommendedName>
</protein>
<evidence type="ECO:0000256" key="1">
    <source>
        <dbReference type="SAM" id="Phobius"/>
    </source>
</evidence>
<dbReference type="RefSeq" id="WP_017907962.1">
    <property type="nucleotide sequence ID" value="NZ_CP189890.1"/>
</dbReference>
<feature type="transmembrane region" description="Helical" evidence="1">
    <location>
        <begin position="103"/>
        <end position="125"/>
    </location>
</feature>
<comment type="caution">
    <text evidence="2">The sequence shown here is derived from an EMBL/GenBank/DDBJ whole genome shotgun (WGS) entry which is preliminary data.</text>
</comment>
<keyword evidence="1" id="KW-1133">Transmembrane helix</keyword>
<dbReference type="Proteomes" id="UP000439314">
    <property type="component" value="Unassembled WGS sequence"/>
</dbReference>
<organism evidence="2 5">
    <name type="scientific">Xanthomonas sontii</name>
    <dbReference type="NCBI Taxonomy" id="2650745"/>
    <lineage>
        <taxon>Bacteria</taxon>
        <taxon>Pseudomonadati</taxon>
        <taxon>Pseudomonadota</taxon>
        <taxon>Gammaproteobacteria</taxon>
        <taxon>Lysobacterales</taxon>
        <taxon>Lysobacteraceae</taxon>
        <taxon>Xanthomonas</taxon>
    </lineage>
</organism>